<gene>
    <name evidence="1" type="ORF">ACA29_07200</name>
</gene>
<organism evidence="1 2">
    <name type="scientific">Lederbergia galactosidilytica</name>
    <dbReference type="NCBI Taxonomy" id="217031"/>
    <lineage>
        <taxon>Bacteria</taxon>
        <taxon>Bacillati</taxon>
        <taxon>Bacillota</taxon>
        <taxon>Bacilli</taxon>
        <taxon>Bacillales</taxon>
        <taxon>Bacillaceae</taxon>
        <taxon>Lederbergia</taxon>
    </lineage>
</organism>
<evidence type="ECO:0000313" key="2">
    <source>
        <dbReference type="Proteomes" id="UP000053881"/>
    </source>
</evidence>
<name>A0A0Q9YCC2_9BACI</name>
<reference evidence="1 2" key="1">
    <citation type="submission" date="2015-06" db="EMBL/GenBank/DDBJ databases">
        <title>Genome sequencing project of Bacillus galactosidilyticus PL133.</title>
        <authorList>
            <person name="Gaiero J."/>
            <person name="Nicol R."/>
            <person name="Habash M."/>
        </authorList>
    </citation>
    <scope>NUCLEOTIDE SEQUENCE [LARGE SCALE GENOMIC DNA]</scope>
    <source>
        <strain evidence="1 2">PL133</strain>
    </source>
</reference>
<dbReference type="Proteomes" id="UP000053881">
    <property type="component" value="Unassembled WGS sequence"/>
</dbReference>
<proteinExistence type="predicted"/>
<dbReference type="EMBL" id="LGPB01000068">
    <property type="protein sequence ID" value="KRG14081.1"/>
    <property type="molecule type" value="Genomic_DNA"/>
</dbReference>
<dbReference type="PATRIC" id="fig|217031.4.peg.2393"/>
<dbReference type="AlphaFoldDB" id="A0A0Q9YCC2"/>
<sequence>MHPSLQYSIHPTNSSFHRGYNVCSFIVYYDKGNMLRARPYEELAMEDEQMENIIEVKNLLK</sequence>
<accession>A0A0Q9YCC2</accession>
<protein>
    <submittedName>
        <fullName evidence="1">Uncharacterized protein</fullName>
    </submittedName>
</protein>
<evidence type="ECO:0000313" key="1">
    <source>
        <dbReference type="EMBL" id="KRG14081.1"/>
    </source>
</evidence>
<comment type="caution">
    <text evidence="1">The sequence shown here is derived from an EMBL/GenBank/DDBJ whole genome shotgun (WGS) entry which is preliminary data.</text>
</comment>